<protein>
    <submittedName>
        <fullName evidence="4">Transcriptional regulatory protein YpdB</fullName>
    </submittedName>
</protein>
<evidence type="ECO:0000313" key="5">
    <source>
        <dbReference type="Proteomes" id="UP000501534"/>
    </source>
</evidence>
<reference evidence="4 5" key="1">
    <citation type="submission" date="2020-04" db="EMBL/GenBank/DDBJ databases">
        <title>Usitatibacter rugosus gen. nov., sp. nov. and Usitatibacter palustris sp. nov., novel members of Usitatibacteraceae fam. nov. within the order Nitrosomonadales isolated from soil.</title>
        <authorList>
            <person name="Huber K.J."/>
            <person name="Neumann-Schaal M."/>
            <person name="Geppert A."/>
            <person name="Luckner M."/>
            <person name="Wanner G."/>
            <person name="Overmann J."/>
        </authorList>
    </citation>
    <scope>NUCLEOTIDE SEQUENCE [LARGE SCALE GENOMIC DNA]</scope>
    <source>
        <strain evidence="4 5">0125_3</strain>
    </source>
</reference>
<dbReference type="InterPro" id="IPR046947">
    <property type="entry name" value="LytR-like"/>
</dbReference>
<dbReference type="Gene3D" id="2.40.50.1020">
    <property type="entry name" value="LytTr DNA-binding domain"/>
    <property type="match status" value="1"/>
</dbReference>
<dbReference type="PANTHER" id="PTHR37299:SF1">
    <property type="entry name" value="STAGE 0 SPORULATION PROTEIN A HOMOLOG"/>
    <property type="match status" value="1"/>
</dbReference>
<dbReference type="Gene3D" id="3.40.50.2300">
    <property type="match status" value="1"/>
</dbReference>
<dbReference type="RefSeq" id="WP_171088748.1">
    <property type="nucleotide sequence ID" value="NZ_CP053069.1"/>
</dbReference>
<evidence type="ECO:0000313" key="4">
    <source>
        <dbReference type="EMBL" id="QJR09045.1"/>
    </source>
</evidence>
<organism evidence="4 5">
    <name type="scientific">Usitatibacter rugosus</name>
    <dbReference type="NCBI Taxonomy" id="2732067"/>
    <lineage>
        <taxon>Bacteria</taxon>
        <taxon>Pseudomonadati</taxon>
        <taxon>Pseudomonadota</taxon>
        <taxon>Betaproteobacteria</taxon>
        <taxon>Nitrosomonadales</taxon>
        <taxon>Usitatibacteraceae</taxon>
        <taxon>Usitatibacter</taxon>
    </lineage>
</organism>
<proteinExistence type="predicted"/>
<dbReference type="EMBL" id="CP053069">
    <property type="protein sequence ID" value="QJR09045.1"/>
    <property type="molecule type" value="Genomic_DNA"/>
</dbReference>
<evidence type="ECO:0000259" key="2">
    <source>
        <dbReference type="PROSITE" id="PS50110"/>
    </source>
</evidence>
<feature type="domain" description="Response regulatory" evidence="2">
    <location>
        <begin position="3"/>
        <end position="115"/>
    </location>
</feature>
<dbReference type="PROSITE" id="PS50930">
    <property type="entry name" value="HTH_LYTTR"/>
    <property type="match status" value="1"/>
</dbReference>
<dbReference type="InterPro" id="IPR011006">
    <property type="entry name" value="CheY-like_superfamily"/>
</dbReference>
<sequence>MTRALIADDELALAEYLRTRLAALWPELEILPLAANGLDALRALENDEPEVAFLDIRMPGLTGLEVASRGAGGTHVVFVTAYDQYAVEAFDRDAVDYLLKPVTDERLGKCLERLRRKLANDEPAPGLNDVLGKIASALPNLQGAGKLRWVRALKGEVVHQIAVDEVLYFQASDKYTCVVTREGESLIRLPLAELAGQLDADVFWQVHRSTIVNMNAVASTRRDLSGRAFVMLKDGKTELTVSRAYAHLFKQM</sequence>
<evidence type="ECO:0000259" key="3">
    <source>
        <dbReference type="PROSITE" id="PS50930"/>
    </source>
</evidence>
<dbReference type="Pfam" id="PF04397">
    <property type="entry name" value="LytTR"/>
    <property type="match status" value="1"/>
</dbReference>
<dbReference type="KEGG" id="uru:DSM104443_00081"/>
<feature type="domain" description="HTH LytTR-type" evidence="3">
    <location>
        <begin position="154"/>
        <end position="252"/>
    </location>
</feature>
<dbReference type="SUPFAM" id="SSF52172">
    <property type="entry name" value="CheY-like"/>
    <property type="match status" value="1"/>
</dbReference>
<keyword evidence="5" id="KW-1185">Reference proteome</keyword>
<dbReference type="AlphaFoldDB" id="A0A6M4GPP8"/>
<dbReference type="PROSITE" id="PS50110">
    <property type="entry name" value="RESPONSE_REGULATORY"/>
    <property type="match status" value="1"/>
</dbReference>
<accession>A0A6M4GPP8</accession>
<dbReference type="InterPro" id="IPR007492">
    <property type="entry name" value="LytTR_DNA-bd_dom"/>
</dbReference>
<name>A0A6M4GPP8_9PROT</name>
<dbReference type="Proteomes" id="UP000501534">
    <property type="component" value="Chromosome"/>
</dbReference>
<dbReference type="GO" id="GO:0003677">
    <property type="term" value="F:DNA binding"/>
    <property type="evidence" value="ECO:0007669"/>
    <property type="project" value="InterPro"/>
</dbReference>
<dbReference type="SMART" id="SM00448">
    <property type="entry name" value="REC"/>
    <property type="match status" value="1"/>
</dbReference>
<dbReference type="PANTHER" id="PTHR37299">
    <property type="entry name" value="TRANSCRIPTIONAL REGULATOR-RELATED"/>
    <property type="match status" value="1"/>
</dbReference>
<evidence type="ECO:0000256" key="1">
    <source>
        <dbReference type="PROSITE-ProRule" id="PRU00169"/>
    </source>
</evidence>
<keyword evidence="1" id="KW-0597">Phosphoprotein</keyword>
<dbReference type="InterPro" id="IPR001789">
    <property type="entry name" value="Sig_transdc_resp-reg_receiver"/>
</dbReference>
<gene>
    <name evidence="4" type="primary">ypdB_1</name>
    <name evidence="4" type="ORF">DSM104443_00081</name>
</gene>
<dbReference type="Pfam" id="PF00072">
    <property type="entry name" value="Response_reg"/>
    <property type="match status" value="1"/>
</dbReference>
<dbReference type="GO" id="GO:0000156">
    <property type="term" value="F:phosphorelay response regulator activity"/>
    <property type="evidence" value="ECO:0007669"/>
    <property type="project" value="InterPro"/>
</dbReference>
<feature type="modified residue" description="4-aspartylphosphate" evidence="1">
    <location>
        <position position="55"/>
    </location>
</feature>
<dbReference type="SMART" id="SM00850">
    <property type="entry name" value="LytTR"/>
    <property type="match status" value="1"/>
</dbReference>